<evidence type="ECO:0000256" key="6">
    <source>
        <dbReference type="ARBA" id="ARBA00022741"/>
    </source>
</evidence>
<dbReference type="PANTHER" id="PTHR11136">
    <property type="entry name" value="FOLYLPOLYGLUTAMATE SYNTHASE-RELATED"/>
    <property type="match status" value="1"/>
</dbReference>
<dbReference type="Proteomes" id="UP000030643">
    <property type="component" value="Unassembled WGS sequence"/>
</dbReference>
<dbReference type="SUPFAM" id="SSF53244">
    <property type="entry name" value="MurD-like peptide ligases, peptide-binding domain"/>
    <property type="match status" value="1"/>
</dbReference>
<accession>A0A069CTQ0</accession>
<evidence type="ECO:0000256" key="11">
    <source>
        <dbReference type="PIRNR" id="PIRNR001563"/>
    </source>
</evidence>
<evidence type="ECO:0000256" key="2">
    <source>
        <dbReference type="ARBA" id="ARBA00008276"/>
    </source>
</evidence>
<dbReference type="InterPro" id="IPR018109">
    <property type="entry name" value="Folylpolyglutamate_synth_CS"/>
</dbReference>
<dbReference type="Gene3D" id="3.90.190.20">
    <property type="entry name" value="Mur ligase, C-terminal domain"/>
    <property type="match status" value="1"/>
</dbReference>
<dbReference type="PROSITE" id="PS01011">
    <property type="entry name" value="FOLYLPOLYGLU_SYNT_1"/>
    <property type="match status" value="1"/>
</dbReference>
<dbReference type="GO" id="GO:0008841">
    <property type="term" value="F:dihydrofolate synthase activity"/>
    <property type="evidence" value="ECO:0007669"/>
    <property type="project" value="TreeGrafter"/>
</dbReference>
<dbReference type="PROSITE" id="PS01012">
    <property type="entry name" value="FOLYLPOLYGLU_SYNT_2"/>
    <property type="match status" value="1"/>
</dbReference>
<dbReference type="InterPro" id="IPR013221">
    <property type="entry name" value="Mur_ligase_cen"/>
</dbReference>
<dbReference type="GO" id="GO:0004326">
    <property type="term" value="F:tetrahydrofolylpolyglutamate synthase activity"/>
    <property type="evidence" value="ECO:0007669"/>
    <property type="project" value="UniProtKB-EC"/>
</dbReference>
<evidence type="ECO:0000256" key="9">
    <source>
        <dbReference type="ARBA" id="ARBA00030592"/>
    </source>
</evidence>
<evidence type="ECO:0000313" key="15">
    <source>
        <dbReference type="Proteomes" id="UP000030643"/>
    </source>
</evidence>
<dbReference type="PANTHER" id="PTHR11136:SF0">
    <property type="entry name" value="DIHYDROFOLATE SYNTHETASE-RELATED"/>
    <property type="match status" value="1"/>
</dbReference>
<dbReference type="Gene3D" id="3.40.1190.10">
    <property type="entry name" value="Mur-like, catalytic domain"/>
    <property type="match status" value="1"/>
</dbReference>
<dbReference type="InterPro" id="IPR001645">
    <property type="entry name" value="Folylpolyglutamate_synth"/>
</dbReference>
<sequence>MVVSAEENWLEQRKKFNIRPGLVRIKALLAMLGSPQLAYPTIHVAGTNGKGSTVVFTRSILQAHQLKVGTFTSPAIRDFTEQIMINGQPISLNALQQQITKIRPLVEQLDKDPLTEGTTLFEITTAIAFQYFLDQAVDLAIIEVGMGGLEDSTNVLTPVVTAITTIGLDHVPILGKDLPAIARQKAGIIKASADLVTGNIGPTAMEVIDATAQKVGVMQYRWQTDYQVLPAVDGSFTFQNNNQTLAGLRSGLAGHYQLENAGLALEVAFIYAKKQKLTLDATKIRQALLEVEWPARMEMISKKPLVILDGAHNVPAMERLIENIKKDYTNQQITIIFSAIITKDIASMLGLLAQLPQVQIIITTFDDQRALNLADYQYLSADNVHLVADWQALVKALLLEPNRKEMTIITGSLYFISHVRKLFIPAEQ</sequence>
<dbReference type="InterPro" id="IPR036615">
    <property type="entry name" value="Mur_ligase_C_dom_sf"/>
</dbReference>
<evidence type="ECO:0000256" key="8">
    <source>
        <dbReference type="ARBA" id="ARBA00022842"/>
    </source>
</evidence>
<dbReference type="OrthoDB" id="9809356at2"/>
<dbReference type="FunFam" id="3.40.1190.10:FF:000011">
    <property type="entry name" value="Folylpolyglutamate synthase/dihydrofolate synthase"/>
    <property type="match status" value="1"/>
</dbReference>
<evidence type="ECO:0000256" key="3">
    <source>
        <dbReference type="ARBA" id="ARBA00013025"/>
    </source>
</evidence>
<evidence type="ECO:0000256" key="1">
    <source>
        <dbReference type="ARBA" id="ARBA00001946"/>
    </source>
</evidence>
<evidence type="ECO:0000259" key="12">
    <source>
        <dbReference type="Pfam" id="PF02875"/>
    </source>
</evidence>
<feature type="domain" description="Mur ligase central" evidence="13">
    <location>
        <begin position="44"/>
        <end position="267"/>
    </location>
</feature>
<keyword evidence="8" id="KW-0460">Magnesium</keyword>
<evidence type="ECO:0000256" key="5">
    <source>
        <dbReference type="ARBA" id="ARBA00022723"/>
    </source>
</evidence>
<dbReference type="InterPro" id="IPR004101">
    <property type="entry name" value="Mur_ligase_C"/>
</dbReference>
<dbReference type="EMBL" id="DF820487">
    <property type="protein sequence ID" value="GAK30623.1"/>
    <property type="molecule type" value="Genomic_DNA"/>
</dbReference>
<evidence type="ECO:0000256" key="10">
    <source>
        <dbReference type="ARBA" id="ARBA00047493"/>
    </source>
</evidence>
<evidence type="ECO:0000259" key="13">
    <source>
        <dbReference type="Pfam" id="PF08245"/>
    </source>
</evidence>
<proteinExistence type="inferred from homology"/>
<evidence type="ECO:0000313" key="14">
    <source>
        <dbReference type="EMBL" id="GAK30623.1"/>
    </source>
</evidence>
<comment type="cofactor">
    <cofactor evidence="1">
        <name>Mg(2+)</name>
        <dbReference type="ChEBI" id="CHEBI:18420"/>
    </cofactor>
</comment>
<evidence type="ECO:0000256" key="4">
    <source>
        <dbReference type="ARBA" id="ARBA00022598"/>
    </source>
</evidence>
<keyword evidence="5" id="KW-0479">Metal-binding</keyword>
<dbReference type="AlphaFoldDB" id="A0A069CTQ0"/>
<dbReference type="SUPFAM" id="SSF53623">
    <property type="entry name" value="MurD-like peptide ligases, catalytic domain"/>
    <property type="match status" value="1"/>
</dbReference>
<dbReference type="GO" id="GO:0005737">
    <property type="term" value="C:cytoplasm"/>
    <property type="evidence" value="ECO:0007669"/>
    <property type="project" value="TreeGrafter"/>
</dbReference>
<dbReference type="GO" id="GO:0046872">
    <property type="term" value="F:metal ion binding"/>
    <property type="evidence" value="ECO:0007669"/>
    <property type="project" value="UniProtKB-KW"/>
</dbReference>
<evidence type="ECO:0000256" key="7">
    <source>
        <dbReference type="ARBA" id="ARBA00022840"/>
    </source>
</evidence>
<keyword evidence="6 11" id="KW-0547">Nucleotide-binding</keyword>
<dbReference type="RefSeq" id="WP_027698715.1">
    <property type="nucleotide sequence ID" value="NZ_DF820487.1"/>
</dbReference>
<name>A0A069CTQ0_WEIOS</name>
<dbReference type="STRING" id="1329250.WOSG25_040630"/>
<comment type="catalytic activity">
    <reaction evidence="10">
        <text>(6S)-5,6,7,8-tetrahydrofolyl-(gamma-L-Glu)(n) + L-glutamate + ATP = (6S)-5,6,7,8-tetrahydrofolyl-(gamma-L-Glu)(n+1) + ADP + phosphate + H(+)</text>
        <dbReference type="Rhea" id="RHEA:10580"/>
        <dbReference type="Rhea" id="RHEA-COMP:14738"/>
        <dbReference type="Rhea" id="RHEA-COMP:14740"/>
        <dbReference type="ChEBI" id="CHEBI:15378"/>
        <dbReference type="ChEBI" id="CHEBI:29985"/>
        <dbReference type="ChEBI" id="CHEBI:30616"/>
        <dbReference type="ChEBI" id="CHEBI:43474"/>
        <dbReference type="ChEBI" id="CHEBI:141005"/>
        <dbReference type="ChEBI" id="CHEBI:456216"/>
        <dbReference type="EC" id="6.3.2.17"/>
    </reaction>
</comment>
<feature type="domain" description="Mur ligase C-terminal" evidence="12">
    <location>
        <begin position="296"/>
        <end position="412"/>
    </location>
</feature>
<dbReference type="Pfam" id="PF08245">
    <property type="entry name" value="Mur_ligase_M"/>
    <property type="match status" value="1"/>
</dbReference>
<dbReference type="PIRSF" id="PIRSF001563">
    <property type="entry name" value="Folylpolyglu_synth"/>
    <property type="match status" value="1"/>
</dbReference>
<dbReference type="eggNOG" id="COG0285">
    <property type="taxonomic scope" value="Bacteria"/>
</dbReference>
<keyword evidence="4 11" id="KW-0436">Ligase</keyword>
<keyword evidence="7 11" id="KW-0067">ATP-binding</keyword>
<gene>
    <name evidence="14" type="ORF">WOSG25_040630</name>
</gene>
<comment type="similarity">
    <text evidence="2 11">Belongs to the folylpolyglutamate synthase family.</text>
</comment>
<keyword evidence="15" id="KW-1185">Reference proteome</keyword>
<reference evidence="15" key="1">
    <citation type="journal article" date="2014" name="Genome Announc.">
        <title>Draft genome sequence of Weissella oryzae SG25T, isolated from fermented rice grains.</title>
        <authorList>
            <person name="Tanizawa Y."/>
            <person name="Fujisawa T."/>
            <person name="Mochizuki T."/>
            <person name="Kaminuma E."/>
            <person name="Suzuki Y."/>
            <person name="Nakamura Y."/>
            <person name="Tohno M."/>
        </authorList>
    </citation>
    <scope>NUCLEOTIDE SEQUENCE [LARGE SCALE GENOMIC DNA]</scope>
    <source>
        <strain evidence="15">DSM 25784 / JCM 18191 / LMG 30913 / SG25</strain>
    </source>
</reference>
<dbReference type="EC" id="6.3.2.17" evidence="3"/>
<dbReference type="GO" id="GO:0005524">
    <property type="term" value="F:ATP binding"/>
    <property type="evidence" value="ECO:0007669"/>
    <property type="project" value="UniProtKB-KW"/>
</dbReference>
<organism evidence="14 15">
    <name type="scientific">Weissella oryzae (strain DSM 25784 / JCM 18191 / LMG 30913 / SG25)</name>
    <dbReference type="NCBI Taxonomy" id="1329250"/>
    <lineage>
        <taxon>Bacteria</taxon>
        <taxon>Bacillati</taxon>
        <taxon>Bacillota</taxon>
        <taxon>Bacilli</taxon>
        <taxon>Lactobacillales</taxon>
        <taxon>Lactobacillaceae</taxon>
        <taxon>Weissella</taxon>
    </lineage>
</organism>
<dbReference type="Pfam" id="PF02875">
    <property type="entry name" value="Mur_ligase_C"/>
    <property type="match status" value="1"/>
</dbReference>
<dbReference type="InterPro" id="IPR036565">
    <property type="entry name" value="Mur-like_cat_sf"/>
</dbReference>
<protein>
    <recommendedName>
        <fullName evidence="3">tetrahydrofolate synthase</fullName>
        <ecNumber evidence="3">6.3.2.17</ecNumber>
    </recommendedName>
    <alternativeName>
        <fullName evidence="9">Tetrahydrofolylpolyglutamate synthase</fullName>
    </alternativeName>
</protein>
<dbReference type="NCBIfam" id="TIGR01499">
    <property type="entry name" value="folC"/>
    <property type="match status" value="1"/>
</dbReference>